<name>A0A559KCQ0_9BACL</name>
<keyword evidence="2" id="KW-1185">Reference proteome</keyword>
<dbReference type="RefSeq" id="WP_144846490.1">
    <property type="nucleotide sequence ID" value="NZ_VNJI01000011.1"/>
</dbReference>
<sequence length="97" mass="10611">MKAKGLVMVLKSEEFVEVLLDVQLTQAEAAEIGVNVVTILNLVYDPDGEIIITALLEGTEAFEISLTNEEVEHVNQFIYDNGIYDEVLEALGLAQAS</sequence>
<evidence type="ECO:0000313" key="1">
    <source>
        <dbReference type="EMBL" id="TVY09912.1"/>
    </source>
</evidence>
<organism evidence="1 2">
    <name type="scientific">Paenibacillus cremeus</name>
    <dbReference type="NCBI Taxonomy" id="2163881"/>
    <lineage>
        <taxon>Bacteria</taxon>
        <taxon>Bacillati</taxon>
        <taxon>Bacillota</taxon>
        <taxon>Bacilli</taxon>
        <taxon>Bacillales</taxon>
        <taxon>Paenibacillaceae</taxon>
        <taxon>Paenibacillus</taxon>
    </lineage>
</organism>
<accession>A0A559KCQ0</accession>
<gene>
    <name evidence="1" type="ORF">FPZ49_11110</name>
</gene>
<dbReference type="Proteomes" id="UP000317036">
    <property type="component" value="Unassembled WGS sequence"/>
</dbReference>
<dbReference type="AlphaFoldDB" id="A0A559KCQ0"/>
<reference evidence="1 2" key="1">
    <citation type="submission" date="2019-07" db="EMBL/GenBank/DDBJ databases">
        <authorList>
            <person name="Kim J."/>
        </authorList>
    </citation>
    <scope>NUCLEOTIDE SEQUENCE [LARGE SCALE GENOMIC DNA]</scope>
    <source>
        <strain evidence="1 2">JC52</strain>
    </source>
</reference>
<dbReference type="EMBL" id="VNJI01000011">
    <property type="protein sequence ID" value="TVY09912.1"/>
    <property type="molecule type" value="Genomic_DNA"/>
</dbReference>
<comment type="caution">
    <text evidence="1">The sequence shown here is derived from an EMBL/GenBank/DDBJ whole genome shotgun (WGS) entry which is preliminary data.</text>
</comment>
<proteinExistence type="predicted"/>
<evidence type="ECO:0000313" key="2">
    <source>
        <dbReference type="Proteomes" id="UP000317036"/>
    </source>
</evidence>
<protein>
    <submittedName>
        <fullName evidence="1">Uncharacterized protein</fullName>
    </submittedName>
</protein>